<evidence type="ECO:0000313" key="8">
    <source>
        <dbReference type="Proteomes" id="UP000198217"/>
    </source>
</evidence>
<dbReference type="InterPro" id="IPR001261">
    <property type="entry name" value="ArgE/DapE_CS"/>
</dbReference>
<sequence length="475" mass="51074">MPSSVADRVGARSGPAVPGGVCAETVAGWYEDAMTSDAASARPDPTTEVVDLCRDLLRIDTTNTGDNDTSVGERRAAEYVAEKLAEVGVEPVIHESAPGRANLVARIPGADPSRGALLVHGHLDVVPADADEWSVHPFSGELRDGYLWGRGAIDMKDFDAMVLAVVRHWQRTGVQPPRDIVLAYTADEEAGSDYGAHFLVQRHGGLFDGCTEAIGEVGGFSYSVNDAQRLYLIETAEKGIDWLRLHAKGRPGHGSMVHDDNAVTALAEAVARIGRHRFPVVVTDTVRAFLEEVSDLLGIELDPDDPETAIAKLGPIANIIGATIRNTANPTRLSAGYKDNVIPGRATATIDCRSLPGQSELLERQLRELIGPDIAIEYIQRQPALETTFDGDLVEAMSAALRAEDPGARPVPYMLSGGTDAKAFSQLGIRCFGFAPLRLPADLNFSALFHGIDERVPVDGLQFGVRVLDRFLRTC</sequence>
<dbReference type="PANTHER" id="PTHR43808:SF8">
    <property type="entry name" value="PEPTIDASE M20 DIMERISATION DOMAIN-CONTAINING PROTEIN"/>
    <property type="match status" value="1"/>
</dbReference>
<dbReference type="SUPFAM" id="SSF53187">
    <property type="entry name" value="Zn-dependent exopeptidases"/>
    <property type="match status" value="1"/>
</dbReference>
<organism evidence="7 8">
    <name type="scientific">Micromonospora echinaurantiaca</name>
    <dbReference type="NCBI Taxonomy" id="47857"/>
    <lineage>
        <taxon>Bacteria</taxon>
        <taxon>Bacillati</taxon>
        <taxon>Actinomycetota</taxon>
        <taxon>Actinomycetes</taxon>
        <taxon>Micromonosporales</taxon>
        <taxon>Micromonosporaceae</taxon>
        <taxon>Micromonospora</taxon>
    </lineage>
</organism>
<proteinExistence type="inferred from homology"/>
<dbReference type="EMBL" id="LT607750">
    <property type="protein sequence ID" value="SCG49329.1"/>
    <property type="molecule type" value="Genomic_DNA"/>
</dbReference>
<dbReference type="SUPFAM" id="SSF55031">
    <property type="entry name" value="Bacterial exopeptidase dimerisation domain"/>
    <property type="match status" value="1"/>
</dbReference>
<evidence type="ECO:0000256" key="4">
    <source>
        <dbReference type="ARBA" id="ARBA00022801"/>
    </source>
</evidence>
<feature type="domain" description="Peptidase M20 dimerisation" evidence="6">
    <location>
        <begin position="235"/>
        <end position="359"/>
    </location>
</feature>
<evidence type="ECO:0000256" key="5">
    <source>
        <dbReference type="ARBA" id="ARBA00022833"/>
    </source>
</evidence>
<name>A0A1C5HTJ2_9ACTN</name>
<evidence type="ECO:0000256" key="3">
    <source>
        <dbReference type="ARBA" id="ARBA00022723"/>
    </source>
</evidence>
<dbReference type="CDD" id="cd05675">
    <property type="entry name" value="M20_yscS_like"/>
    <property type="match status" value="1"/>
</dbReference>
<dbReference type="Gene3D" id="3.40.630.10">
    <property type="entry name" value="Zn peptidases"/>
    <property type="match status" value="1"/>
</dbReference>
<keyword evidence="4" id="KW-0378">Hydrolase</keyword>
<protein>
    <submittedName>
        <fullName evidence="7">Acetylornithine deacetylase/Succinyl-diaminopimelate desuccinylase</fullName>
    </submittedName>
</protein>
<dbReference type="FunFam" id="3.40.630.10:FF:000023">
    <property type="entry name" value="M20/M25/M40 family metallo-hydrolase"/>
    <property type="match status" value="1"/>
</dbReference>
<dbReference type="PROSITE" id="PS00758">
    <property type="entry name" value="ARGE_DAPE_CPG2_1"/>
    <property type="match status" value="1"/>
</dbReference>
<dbReference type="NCBIfam" id="NF005913">
    <property type="entry name" value="PRK07906.1"/>
    <property type="match status" value="1"/>
</dbReference>
<dbReference type="Proteomes" id="UP000198217">
    <property type="component" value="Chromosome I"/>
</dbReference>
<comment type="similarity">
    <text evidence="2">Belongs to the peptidase M20A family.</text>
</comment>
<dbReference type="InterPro" id="IPR011650">
    <property type="entry name" value="Peptidase_M20_dimer"/>
</dbReference>
<dbReference type="Pfam" id="PF07687">
    <property type="entry name" value="M20_dimer"/>
    <property type="match status" value="1"/>
</dbReference>
<accession>A0A1C5HTJ2</accession>
<dbReference type="Pfam" id="PF01546">
    <property type="entry name" value="Peptidase_M20"/>
    <property type="match status" value="1"/>
</dbReference>
<reference evidence="7 8" key="1">
    <citation type="submission" date="2016-06" db="EMBL/GenBank/DDBJ databases">
        <authorList>
            <person name="Kjaerup R.B."/>
            <person name="Dalgaard T.S."/>
            <person name="Juul-Madsen H.R."/>
        </authorList>
    </citation>
    <scope>NUCLEOTIDE SEQUENCE [LARGE SCALE GENOMIC DNA]</scope>
    <source>
        <strain evidence="7 8">DSM 43904</strain>
    </source>
</reference>
<gene>
    <name evidence="7" type="ORF">GA0070609_2215</name>
</gene>
<dbReference type="Gene3D" id="3.30.70.360">
    <property type="match status" value="1"/>
</dbReference>
<dbReference type="FunFam" id="1.10.150.900:FF:000002">
    <property type="entry name" value="M20/M25/M40 family peptidase"/>
    <property type="match status" value="1"/>
</dbReference>
<keyword evidence="5" id="KW-0862">Zinc</keyword>
<evidence type="ECO:0000256" key="1">
    <source>
        <dbReference type="ARBA" id="ARBA00001947"/>
    </source>
</evidence>
<evidence type="ECO:0000313" key="7">
    <source>
        <dbReference type="EMBL" id="SCG49329.1"/>
    </source>
</evidence>
<keyword evidence="8" id="KW-1185">Reference proteome</keyword>
<dbReference type="GO" id="GO:0046872">
    <property type="term" value="F:metal ion binding"/>
    <property type="evidence" value="ECO:0007669"/>
    <property type="project" value="UniProtKB-KW"/>
</dbReference>
<keyword evidence="3" id="KW-0479">Metal-binding</keyword>
<comment type="cofactor">
    <cofactor evidence="1">
        <name>Zn(2+)</name>
        <dbReference type="ChEBI" id="CHEBI:29105"/>
    </cofactor>
</comment>
<dbReference type="Gene3D" id="1.10.150.900">
    <property type="match status" value="1"/>
</dbReference>
<dbReference type="InterPro" id="IPR036264">
    <property type="entry name" value="Bact_exopeptidase_dim_dom"/>
</dbReference>
<dbReference type="PANTHER" id="PTHR43808">
    <property type="entry name" value="ACETYLORNITHINE DEACETYLASE"/>
    <property type="match status" value="1"/>
</dbReference>
<evidence type="ECO:0000259" key="6">
    <source>
        <dbReference type="Pfam" id="PF07687"/>
    </source>
</evidence>
<dbReference type="InterPro" id="IPR050072">
    <property type="entry name" value="Peptidase_M20A"/>
</dbReference>
<dbReference type="PIRSF" id="PIRSF036696">
    <property type="entry name" value="ACY-1"/>
    <property type="match status" value="1"/>
</dbReference>
<dbReference type="GO" id="GO:0016787">
    <property type="term" value="F:hydrolase activity"/>
    <property type="evidence" value="ECO:0007669"/>
    <property type="project" value="UniProtKB-KW"/>
</dbReference>
<dbReference type="AlphaFoldDB" id="A0A1C5HTJ2"/>
<evidence type="ECO:0000256" key="2">
    <source>
        <dbReference type="ARBA" id="ARBA00006247"/>
    </source>
</evidence>
<dbReference type="InterPro" id="IPR002933">
    <property type="entry name" value="Peptidase_M20"/>
</dbReference>